<keyword evidence="7" id="KW-0479">Metal-binding</keyword>
<dbReference type="Pfam" id="PF01197">
    <property type="entry name" value="Ribosomal_L31"/>
    <property type="match status" value="1"/>
</dbReference>
<dbReference type="GO" id="GO:0019843">
    <property type="term" value="F:rRNA binding"/>
    <property type="evidence" value="ECO:0007669"/>
    <property type="project" value="UniProtKB-KW"/>
</dbReference>
<comment type="function">
    <text evidence="7">Binds the 23S rRNA.</text>
</comment>
<dbReference type="GO" id="GO:0003735">
    <property type="term" value="F:structural constituent of ribosome"/>
    <property type="evidence" value="ECO:0007669"/>
    <property type="project" value="InterPro"/>
</dbReference>
<evidence type="ECO:0000256" key="6">
    <source>
        <dbReference type="ARBA" id="ARBA00035687"/>
    </source>
</evidence>
<dbReference type="GO" id="GO:0006412">
    <property type="term" value="P:translation"/>
    <property type="evidence" value="ECO:0007669"/>
    <property type="project" value="UniProtKB-UniRule"/>
</dbReference>
<dbReference type="Proteomes" id="UP000824232">
    <property type="component" value="Unassembled WGS sequence"/>
</dbReference>
<keyword evidence="3 7" id="KW-0694">RNA-binding</keyword>
<evidence type="ECO:0000256" key="1">
    <source>
        <dbReference type="ARBA" id="ARBA00009296"/>
    </source>
</evidence>
<dbReference type="PANTHER" id="PTHR33280:SF1">
    <property type="entry name" value="LARGE RIBOSOMAL SUBUNIT PROTEIN BL31C"/>
    <property type="match status" value="1"/>
</dbReference>
<dbReference type="GO" id="GO:0046872">
    <property type="term" value="F:metal ion binding"/>
    <property type="evidence" value="ECO:0007669"/>
    <property type="project" value="UniProtKB-KW"/>
</dbReference>
<sequence length="69" mass="7698">MAKNNPANYRPCKVTCACGATFEVMSNKDEINVEVCSNCHPFYTGKQGRASKAGQVEKFNKKYGFNKKD</sequence>
<name>A0A9D1J410_9FIRM</name>
<evidence type="ECO:0000256" key="5">
    <source>
        <dbReference type="ARBA" id="ARBA00023274"/>
    </source>
</evidence>
<evidence type="ECO:0000256" key="7">
    <source>
        <dbReference type="HAMAP-Rule" id="MF_00501"/>
    </source>
</evidence>
<evidence type="ECO:0000256" key="4">
    <source>
        <dbReference type="ARBA" id="ARBA00022980"/>
    </source>
</evidence>
<reference evidence="8" key="1">
    <citation type="submission" date="2020-10" db="EMBL/GenBank/DDBJ databases">
        <authorList>
            <person name="Gilroy R."/>
        </authorList>
    </citation>
    <scope>NUCLEOTIDE SEQUENCE</scope>
    <source>
        <strain evidence="8">CHK184-20233</strain>
    </source>
</reference>
<keyword evidence="2 7" id="KW-0699">rRNA-binding</keyword>
<feature type="binding site" evidence="7">
    <location>
        <position position="16"/>
    </location>
    <ligand>
        <name>Zn(2+)</name>
        <dbReference type="ChEBI" id="CHEBI:29105"/>
    </ligand>
</feature>
<comment type="similarity">
    <text evidence="1 7">Belongs to the bacterial ribosomal protein bL31 family. Type A subfamily.</text>
</comment>
<comment type="caution">
    <text evidence="8">The sequence shown here is derived from an EMBL/GenBank/DDBJ whole genome shotgun (WGS) entry which is preliminary data.</text>
</comment>
<accession>A0A9D1J410</accession>
<keyword evidence="5 7" id="KW-0687">Ribonucleoprotein</keyword>
<dbReference type="GO" id="GO:1990904">
    <property type="term" value="C:ribonucleoprotein complex"/>
    <property type="evidence" value="ECO:0007669"/>
    <property type="project" value="UniProtKB-KW"/>
</dbReference>
<evidence type="ECO:0000313" key="8">
    <source>
        <dbReference type="EMBL" id="HIR59664.1"/>
    </source>
</evidence>
<feature type="binding site" evidence="7">
    <location>
        <position position="36"/>
    </location>
    <ligand>
        <name>Zn(2+)</name>
        <dbReference type="ChEBI" id="CHEBI:29105"/>
    </ligand>
</feature>
<dbReference type="EMBL" id="DVHC01000062">
    <property type="protein sequence ID" value="HIR59664.1"/>
    <property type="molecule type" value="Genomic_DNA"/>
</dbReference>
<dbReference type="PANTHER" id="PTHR33280">
    <property type="entry name" value="50S RIBOSOMAL PROTEIN L31, CHLOROPLASTIC"/>
    <property type="match status" value="1"/>
</dbReference>
<dbReference type="Gene3D" id="4.10.830.30">
    <property type="entry name" value="Ribosomal protein L31"/>
    <property type="match status" value="1"/>
</dbReference>
<protein>
    <recommendedName>
        <fullName evidence="6 7">Large ribosomal subunit protein bL31</fullName>
    </recommendedName>
</protein>
<dbReference type="InterPro" id="IPR002150">
    <property type="entry name" value="Ribosomal_bL31"/>
</dbReference>
<feature type="binding site" evidence="7">
    <location>
        <position position="39"/>
    </location>
    <ligand>
        <name>Zn(2+)</name>
        <dbReference type="ChEBI" id="CHEBI:29105"/>
    </ligand>
</feature>
<dbReference type="NCBIfam" id="TIGR00105">
    <property type="entry name" value="L31"/>
    <property type="match status" value="1"/>
</dbReference>
<dbReference type="InterPro" id="IPR027491">
    <property type="entry name" value="Ribosomal_bL31_A"/>
</dbReference>
<keyword evidence="7" id="KW-0862">Zinc</keyword>
<comment type="cofactor">
    <cofactor evidence="7">
        <name>Zn(2+)</name>
        <dbReference type="ChEBI" id="CHEBI:29105"/>
    </cofactor>
    <text evidence="7">Binds 1 zinc ion per subunit.</text>
</comment>
<evidence type="ECO:0000256" key="2">
    <source>
        <dbReference type="ARBA" id="ARBA00022730"/>
    </source>
</evidence>
<feature type="binding site" evidence="7">
    <location>
        <position position="18"/>
    </location>
    <ligand>
        <name>Zn(2+)</name>
        <dbReference type="ChEBI" id="CHEBI:29105"/>
    </ligand>
</feature>
<comment type="subunit">
    <text evidence="7">Part of the 50S ribosomal subunit.</text>
</comment>
<dbReference type="PRINTS" id="PR01249">
    <property type="entry name" value="RIBOSOMALL31"/>
</dbReference>
<keyword evidence="4 7" id="KW-0689">Ribosomal protein</keyword>
<dbReference type="InterPro" id="IPR042105">
    <property type="entry name" value="Ribosomal_bL31_sf"/>
</dbReference>
<reference evidence="8" key="2">
    <citation type="journal article" date="2021" name="PeerJ">
        <title>Extensive microbial diversity within the chicken gut microbiome revealed by metagenomics and culture.</title>
        <authorList>
            <person name="Gilroy R."/>
            <person name="Ravi A."/>
            <person name="Getino M."/>
            <person name="Pursley I."/>
            <person name="Horton D.L."/>
            <person name="Alikhan N.F."/>
            <person name="Baker D."/>
            <person name="Gharbi K."/>
            <person name="Hall N."/>
            <person name="Watson M."/>
            <person name="Adriaenssens E.M."/>
            <person name="Foster-Nyarko E."/>
            <person name="Jarju S."/>
            <person name="Secka A."/>
            <person name="Antonio M."/>
            <person name="Oren A."/>
            <person name="Chaudhuri R.R."/>
            <person name="La Ragione R."/>
            <person name="Hildebrand F."/>
            <person name="Pallen M.J."/>
        </authorList>
    </citation>
    <scope>NUCLEOTIDE SEQUENCE</scope>
    <source>
        <strain evidence="8">CHK184-20233</strain>
    </source>
</reference>
<evidence type="ECO:0000256" key="3">
    <source>
        <dbReference type="ARBA" id="ARBA00022884"/>
    </source>
</evidence>
<dbReference type="HAMAP" id="MF_00501">
    <property type="entry name" value="Ribosomal_bL31_1"/>
    <property type="match status" value="1"/>
</dbReference>
<dbReference type="PROSITE" id="PS01143">
    <property type="entry name" value="RIBOSOMAL_L31"/>
    <property type="match status" value="1"/>
</dbReference>
<dbReference type="InterPro" id="IPR034704">
    <property type="entry name" value="Ribosomal_bL28/bL31-like_sf"/>
</dbReference>
<gene>
    <name evidence="7 8" type="primary">rpmE</name>
    <name evidence="8" type="ORF">IAB38_06400</name>
</gene>
<dbReference type="NCBIfam" id="NF000612">
    <property type="entry name" value="PRK00019.1"/>
    <property type="match status" value="1"/>
</dbReference>
<dbReference type="SUPFAM" id="SSF143800">
    <property type="entry name" value="L28p-like"/>
    <property type="match status" value="1"/>
</dbReference>
<evidence type="ECO:0000313" key="9">
    <source>
        <dbReference type="Proteomes" id="UP000824232"/>
    </source>
</evidence>
<organism evidence="8 9">
    <name type="scientific">Candidatus Onthousia excrementipullorum</name>
    <dbReference type="NCBI Taxonomy" id="2840884"/>
    <lineage>
        <taxon>Bacteria</taxon>
        <taxon>Bacillati</taxon>
        <taxon>Bacillota</taxon>
        <taxon>Bacilli</taxon>
        <taxon>Candidatus Onthousia</taxon>
    </lineage>
</organism>
<dbReference type="AlphaFoldDB" id="A0A9D1J410"/>
<dbReference type="GO" id="GO:0005840">
    <property type="term" value="C:ribosome"/>
    <property type="evidence" value="ECO:0007669"/>
    <property type="project" value="UniProtKB-KW"/>
</dbReference>
<proteinExistence type="inferred from homology"/>